<feature type="compositionally biased region" description="Basic and acidic residues" evidence="1">
    <location>
        <begin position="82"/>
        <end position="104"/>
    </location>
</feature>
<reference evidence="2 3" key="1">
    <citation type="submission" date="2020-02" db="EMBL/GenBank/DDBJ databases">
        <authorList>
            <person name="Ferguson B K."/>
        </authorList>
    </citation>
    <scope>NUCLEOTIDE SEQUENCE [LARGE SCALE GENOMIC DNA]</scope>
</reference>
<evidence type="ECO:0000313" key="3">
    <source>
        <dbReference type="Proteomes" id="UP000479000"/>
    </source>
</evidence>
<dbReference type="EMBL" id="CADCXU010005574">
    <property type="protein sequence ID" value="CAA9997213.1"/>
    <property type="molecule type" value="Genomic_DNA"/>
</dbReference>
<gene>
    <name evidence="2" type="ORF">NTEN_LOCUS3540</name>
</gene>
<feature type="region of interest" description="Disordered" evidence="1">
    <location>
        <begin position="82"/>
        <end position="123"/>
    </location>
</feature>
<keyword evidence="3" id="KW-1185">Reference proteome</keyword>
<name>A0A6H5G3Y4_9HEMI</name>
<protein>
    <submittedName>
        <fullName evidence="2">Uncharacterized protein</fullName>
    </submittedName>
</protein>
<proteinExistence type="predicted"/>
<feature type="non-terminal residue" evidence="2">
    <location>
        <position position="161"/>
    </location>
</feature>
<accession>A0A6H5G3Y4</accession>
<dbReference type="AlphaFoldDB" id="A0A6H5G3Y4"/>
<sequence>MGGRQLNRNHLNRQISIVNRTVNLMNKIEGGRDFIQNPNEEKRLRTDWSAITCPSAKTPFSQTGKGRSRRALCRKAEKLRSTRDATNRVSLDEKDQERKEHGTEVIRGLGPRIGVSSVPDISNESREARGSFANVLQQFGEESCVAGNRNSVDKLKGDSGS</sequence>
<evidence type="ECO:0000313" key="2">
    <source>
        <dbReference type="EMBL" id="CAA9997213.1"/>
    </source>
</evidence>
<evidence type="ECO:0000256" key="1">
    <source>
        <dbReference type="SAM" id="MobiDB-lite"/>
    </source>
</evidence>
<organism evidence="2 3">
    <name type="scientific">Nesidiocoris tenuis</name>
    <dbReference type="NCBI Taxonomy" id="355587"/>
    <lineage>
        <taxon>Eukaryota</taxon>
        <taxon>Metazoa</taxon>
        <taxon>Ecdysozoa</taxon>
        <taxon>Arthropoda</taxon>
        <taxon>Hexapoda</taxon>
        <taxon>Insecta</taxon>
        <taxon>Pterygota</taxon>
        <taxon>Neoptera</taxon>
        <taxon>Paraneoptera</taxon>
        <taxon>Hemiptera</taxon>
        <taxon>Heteroptera</taxon>
        <taxon>Panheteroptera</taxon>
        <taxon>Cimicomorpha</taxon>
        <taxon>Miridae</taxon>
        <taxon>Dicyphina</taxon>
        <taxon>Nesidiocoris</taxon>
    </lineage>
</organism>
<dbReference type="Proteomes" id="UP000479000">
    <property type="component" value="Unassembled WGS sequence"/>
</dbReference>